<dbReference type="EMBL" id="CP026604">
    <property type="protein sequence ID" value="AWB68841.1"/>
    <property type="molecule type" value="Genomic_DNA"/>
</dbReference>
<feature type="domain" description="N-acetyltransferase" evidence="3">
    <location>
        <begin position="26"/>
        <end position="169"/>
    </location>
</feature>
<organism evidence="5 6">
    <name type="scientific">Saccharobesus litoralis</name>
    <dbReference type="NCBI Taxonomy" id="2172099"/>
    <lineage>
        <taxon>Bacteria</taxon>
        <taxon>Pseudomonadati</taxon>
        <taxon>Pseudomonadota</taxon>
        <taxon>Gammaproteobacteria</taxon>
        <taxon>Alteromonadales</taxon>
        <taxon>Alteromonadaceae</taxon>
        <taxon>Saccharobesus</taxon>
    </lineage>
</organism>
<evidence type="ECO:0000256" key="2">
    <source>
        <dbReference type="ARBA" id="ARBA00023315"/>
    </source>
</evidence>
<evidence type="ECO:0000256" key="1">
    <source>
        <dbReference type="ARBA" id="ARBA00022679"/>
    </source>
</evidence>
<dbReference type="GO" id="GO:0016747">
    <property type="term" value="F:acyltransferase activity, transferring groups other than amino-acyl groups"/>
    <property type="evidence" value="ECO:0007669"/>
    <property type="project" value="InterPro"/>
</dbReference>
<gene>
    <name evidence="4" type="ORF">C2869_07790</name>
    <name evidence="5" type="ORF">C2869_21630</name>
</gene>
<dbReference type="InterPro" id="IPR016181">
    <property type="entry name" value="Acyl_CoA_acyltransferase"/>
</dbReference>
<dbReference type="SUPFAM" id="SSF55729">
    <property type="entry name" value="Acyl-CoA N-acyltransferases (Nat)"/>
    <property type="match status" value="1"/>
</dbReference>
<evidence type="ECO:0000259" key="3">
    <source>
        <dbReference type="PROSITE" id="PS51186"/>
    </source>
</evidence>
<keyword evidence="2" id="KW-0012">Acyltransferase</keyword>
<keyword evidence="6" id="KW-1185">Reference proteome</keyword>
<dbReference type="InterPro" id="IPR050832">
    <property type="entry name" value="Bact_Acetyltransf"/>
</dbReference>
<dbReference type="RefSeq" id="WP_108602404.1">
    <property type="nucleotide sequence ID" value="NZ_CP026604.1"/>
</dbReference>
<protein>
    <submittedName>
        <fullName evidence="5">GNAT family N-acetyltransferase</fullName>
    </submittedName>
</protein>
<dbReference type="KEGG" id="cate:C2869_07790"/>
<sequence>MSQNTTYYLEMLEPEQLNAKLCPDWLAIKECVKPQAQLNQFLYATVGESWQWTEKRPWSSQVWQSYVERDNMRTWLALEQGSIVGYFELEKNADGEVEIMYLGLMPEYIGKGAGGALLTAAVEQAWAWQASRVWVKSNDLLEHPTAKRNYKKRGFKQYKRERNLFQAVG</sequence>
<dbReference type="KEGG" id="cate:C2869_21630"/>
<dbReference type="PANTHER" id="PTHR43877">
    <property type="entry name" value="AMINOALKYLPHOSPHONATE N-ACETYLTRANSFERASE-RELATED-RELATED"/>
    <property type="match status" value="1"/>
</dbReference>
<name>A0A2S0VXA6_9ALTE</name>
<accession>A0A2S0VXA6</accession>
<proteinExistence type="predicted"/>
<evidence type="ECO:0000313" key="6">
    <source>
        <dbReference type="Proteomes" id="UP000244441"/>
    </source>
</evidence>
<dbReference type="Pfam" id="PF00583">
    <property type="entry name" value="Acetyltransf_1"/>
    <property type="match status" value="1"/>
</dbReference>
<dbReference type="OrthoDB" id="275336at2"/>
<keyword evidence="1 5" id="KW-0808">Transferase</keyword>
<dbReference type="AlphaFoldDB" id="A0A2S0VXA6"/>
<dbReference type="PROSITE" id="PS51186">
    <property type="entry name" value="GNAT"/>
    <property type="match status" value="1"/>
</dbReference>
<evidence type="ECO:0000313" key="4">
    <source>
        <dbReference type="EMBL" id="AWB66339.1"/>
    </source>
</evidence>
<dbReference type="InterPro" id="IPR000182">
    <property type="entry name" value="GNAT_dom"/>
</dbReference>
<dbReference type="EMBL" id="CP026604">
    <property type="protein sequence ID" value="AWB66339.1"/>
    <property type="molecule type" value="Genomic_DNA"/>
</dbReference>
<dbReference type="Gene3D" id="3.40.630.30">
    <property type="match status" value="1"/>
</dbReference>
<evidence type="ECO:0000313" key="5">
    <source>
        <dbReference type="EMBL" id="AWB68841.1"/>
    </source>
</evidence>
<dbReference type="CDD" id="cd04301">
    <property type="entry name" value="NAT_SF"/>
    <property type="match status" value="1"/>
</dbReference>
<reference evidence="5 6" key="1">
    <citation type="submission" date="2018-01" db="EMBL/GenBank/DDBJ databases">
        <title>Genome sequence of a Cantenovulum-like bacteria.</title>
        <authorList>
            <person name="Tan W.R."/>
            <person name="Lau N.-S."/>
            <person name="Go F."/>
            <person name="Amirul A.-A.A."/>
        </authorList>
    </citation>
    <scope>NUCLEOTIDE SEQUENCE [LARGE SCALE GENOMIC DNA]</scope>
    <source>
        <strain evidence="5 6">CCB-QB4</strain>
    </source>
</reference>
<dbReference type="Proteomes" id="UP000244441">
    <property type="component" value="Chromosome"/>
</dbReference>